<evidence type="ECO:0000313" key="11">
    <source>
        <dbReference type="EMBL" id="STI84017.1"/>
    </source>
</evidence>
<feature type="transmembrane region" description="Helical" evidence="9">
    <location>
        <begin position="69"/>
        <end position="96"/>
    </location>
</feature>
<dbReference type="GO" id="GO:0005886">
    <property type="term" value="C:plasma membrane"/>
    <property type="evidence" value="ECO:0007669"/>
    <property type="project" value="TreeGrafter"/>
</dbReference>
<evidence type="ECO:0000256" key="5">
    <source>
        <dbReference type="ARBA" id="ARBA00022723"/>
    </source>
</evidence>
<evidence type="ECO:0000313" key="12">
    <source>
        <dbReference type="Proteomes" id="UP000254079"/>
    </source>
</evidence>
<accession>A0A376U3M0</accession>
<name>A0A376U3M0_ECOLX</name>
<dbReference type="PANTHER" id="PTHR10422:SF35">
    <property type="entry name" value="CYTOCHROME BO(3) UBIQUINOL OXIDASE SUBUNIT 1"/>
    <property type="match status" value="1"/>
</dbReference>
<keyword evidence="9" id="KW-0812">Transmembrane</keyword>
<evidence type="ECO:0000259" key="10">
    <source>
        <dbReference type="PROSITE" id="PS50855"/>
    </source>
</evidence>
<dbReference type="GO" id="GO:0009486">
    <property type="term" value="F:cytochrome bo3 ubiquinol oxidase activity"/>
    <property type="evidence" value="ECO:0007669"/>
    <property type="project" value="TreeGrafter"/>
</dbReference>
<keyword evidence="5" id="KW-0479">Metal-binding</keyword>
<reference evidence="11 12" key="1">
    <citation type="submission" date="2018-06" db="EMBL/GenBank/DDBJ databases">
        <authorList>
            <consortium name="Pathogen Informatics"/>
            <person name="Doyle S."/>
        </authorList>
    </citation>
    <scope>NUCLEOTIDE SEQUENCE [LARGE SCALE GENOMIC DNA]</scope>
    <source>
        <strain evidence="11 12">NCTC8622</strain>
    </source>
</reference>
<sequence length="241" mass="27626">MIIGGVVFGCFAGMTYWWPKAFGFKLNETWGKRAFWFWIIGFFVAFMPLYALGFMGMTRRLSQQIDPQFHTMLMIAASGAVLIALGILCLVIQMYVSIRDRDQNRDLTGDPWGGRTLEWATSSPPPFYNFAVVPHVHERDAFWEMKEKGEAYKKPDHYEEIHMPKNSGAGIVIAAFSTIFGFAMIWHIWWLAIVGFAGMIITWIVKSFDEDVDYYVPVAEIEKLENQHFDEITKAGLKNGN</sequence>
<feature type="transmembrane region" description="Helical" evidence="9">
    <location>
        <begin position="35"/>
        <end position="57"/>
    </location>
</feature>
<gene>
    <name evidence="11" type="primary">cyoB_1</name>
    <name evidence="11" type="ORF">NCTC8622_03059</name>
</gene>
<comment type="similarity">
    <text evidence="1">Belongs to the heme-copper respiratory oxidase family.</text>
</comment>
<evidence type="ECO:0000256" key="6">
    <source>
        <dbReference type="ARBA" id="ARBA00022982"/>
    </source>
</evidence>
<keyword evidence="11" id="KW-0560">Oxidoreductase</keyword>
<keyword evidence="3" id="KW-0349">Heme</keyword>
<protein>
    <submittedName>
        <fullName evidence="11">Cytochrome o ubiquinol oxidase subunit I</fullName>
        <ecNumber evidence="11">1.10.3.-</ecNumber>
    </submittedName>
</protein>
<dbReference type="InterPro" id="IPR023616">
    <property type="entry name" value="Cyt_c_oxase-like_su1_dom"/>
</dbReference>
<organism evidence="11 12">
    <name type="scientific">Escherichia coli</name>
    <dbReference type="NCBI Taxonomy" id="562"/>
    <lineage>
        <taxon>Bacteria</taxon>
        <taxon>Pseudomonadati</taxon>
        <taxon>Pseudomonadota</taxon>
        <taxon>Gammaproteobacteria</taxon>
        <taxon>Enterobacterales</taxon>
        <taxon>Enterobacteriaceae</taxon>
        <taxon>Escherichia</taxon>
    </lineage>
</organism>
<keyword evidence="9" id="KW-0472">Membrane</keyword>
<keyword evidence="7" id="KW-0408">Iron</keyword>
<dbReference type="Gene3D" id="1.20.210.10">
    <property type="entry name" value="Cytochrome c oxidase-like, subunit I domain"/>
    <property type="match status" value="1"/>
</dbReference>
<evidence type="ECO:0000256" key="4">
    <source>
        <dbReference type="ARBA" id="ARBA00022660"/>
    </source>
</evidence>
<dbReference type="GO" id="GO:0022904">
    <property type="term" value="P:respiratory electron transport chain"/>
    <property type="evidence" value="ECO:0007669"/>
    <property type="project" value="TreeGrafter"/>
</dbReference>
<dbReference type="EC" id="1.10.3.-" evidence="11"/>
<dbReference type="Pfam" id="PF00115">
    <property type="entry name" value="COX1"/>
    <property type="match status" value="1"/>
</dbReference>
<dbReference type="InterPro" id="IPR036927">
    <property type="entry name" value="Cyt_c_oxase-like_su1_sf"/>
</dbReference>
<dbReference type="GO" id="GO:0015990">
    <property type="term" value="P:electron transport coupled proton transport"/>
    <property type="evidence" value="ECO:0007669"/>
    <property type="project" value="TreeGrafter"/>
</dbReference>
<dbReference type="GO" id="GO:0009060">
    <property type="term" value="P:aerobic respiration"/>
    <property type="evidence" value="ECO:0007669"/>
    <property type="project" value="InterPro"/>
</dbReference>
<evidence type="ECO:0000256" key="9">
    <source>
        <dbReference type="SAM" id="Phobius"/>
    </source>
</evidence>
<keyword evidence="9" id="KW-1133">Transmembrane helix</keyword>
<dbReference type="PROSITE" id="PS50855">
    <property type="entry name" value="COX1"/>
    <property type="match status" value="1"/>
</dbReference>
<proteinExistence type="inferred from homology"/>
<dbReference type="GO" id="GO:0004129">
    <property type="term" value="F:cytochrome-c oxidase activity"/>
    <property type="evidence" value="ECO:0007669"/>
    <property type="project" value="InterPro"/>
</dbReference>
<evidence type="ECO:0000256" key="8">
    <source>
        <dbReference type="ARBA" id="ARBA00023008"/>
    </source>
</evidence>
<keyword evidence="6" id="KW-0249">Electron transport</keyword>
<dbReference type="PANTHER" id="PTHR10422">
    <property type="entry name" value="CYTOCHROME C OXIDASE SUBUNIT 1"/>
    <property type="match status" value="1"/>
</dbReference>
<dbReference type="Proteomes" id="UP000254079">
    <property type="component" value="Unassembled WGS sequence"/>
</dbReference>
<dbReference type="GO" id="GO:0020037">
    <property type="term" value="F:heme binding"/>
    <property type="evidence" value="ECO:0007669"/>
    <property type="project" value="InterPro"/>
</dbReference>
<evidence type="ECO:0000256" key="7">
    <source>
        <dbReference type="ARBA" id="ARBA00023004"/>
    </source>
</evidence>
<dbReference type="InterPro" id="IPR000883">
    <property type="entry name" value="Cyt_C_Oxase_1"/>
</dbReference>
<evidence type="ECO:0000256" key="3">
    <source>
        <dbReference type="ARBA" id="ARBA00022617"/>
    </source>
</evidence>
<dbReference type="SUPFAM" id="SSF81442">
    <property type="entry name" value="Cytochrome c oxidase subunit I-like"/>
    <property type="match status" value="1"/>
</dbReference>
<feature type="domain" description="Cytochrome oxidase subunit I profile" evidence="10">
    <location>
        <begin position="1"/>
        <end position="137"/>
    </location>
</feature>
<keyword evidence="2" id="KW-0813">Transport</keyword>
<dbReference type="Gene3D" id="1.10.287.70">
    <property type="match status" value="1"/>
</dbReference>
<dbReference type="EMBL" id="UGCP01000002">
    <property type="protein sequence ID" value="STI84017.1"/>
    <property type="molecule type" value="Genomic_DNA"/>
</dbReference>
<evidence type="ECO:0000256" key="2">
    <source>
        <dbReference type="ARBA" id="ARBA00022448"/>
    </source>
</evidence>
<keyword evidence="8" id="KW-0186">Copper</keyword>
<keyword evidence="4" id="KW-0679">Respiratory chain</keyword>
<dbReference type="GO" id="GO:0046872">
    <property type="term" value="F:metal ion binding"/>
    <property type="evidence" value="ECO:0007669"/>
    <property type="project" value="UniProtKB-KW"/>
</dbReference>
<dbReference type="AlphaFoldDB" id="A0A376U3M0"/>
<feature type="transmembrane region" description="Helical" evidence="9">
    <location>
        <begin position="171"/>
        <end position="204"/>
    </location>
</feature>
<evidence type="ECO:0000256" key="1">
    <source>
        <dbReference type="ARBA" id="ARBA00009578"/>
    </source>
</evidence>